<accession>A0AAW8TID8</accession>
<evidence type="ECO:0000313" key="5">
    <source>
        <dbReference type="Proteomes" id="UP001245561"/>
    </source>
</evidence>
<evidence type="ECO:0000259" key="2">
    <source>
        <dbReference type="SMART" id="SM00954"/>
    </source>
</evidence>
<feature type="domain" description="RelA/SpoT" evidence="2">
    <location>
        <begin position="74"/>
        <end position="197"/>
    </location>
</feature>
<dbReference type="SUPFAM" id="SSF81301">
    <property type="entry name" value="Nucleotidyltransferase"/>
    <property type="match status" value="1"/>
</dbReference>
<dbReference type="GO" id="GO:0015969">
    <property type="term" value="P:guanosine tetraphosphate metabolic process"/>
    <property type="evidence" value="ECO:0007669"/>
    <property type="project" value="InterPro"/>
</dbReference>
<dbReference type="Pfam" id="PF04607">
    <property type="entry name" value="RelA_SpoT"/>
    <property type="match status" value="1"/>
</dbReference>
<dbReference type="Proteomes" id="UP001245561">
    <property type="component" value="Unassembled WGS sequence"/>
</dbReference>
<evidence type="ECO:0000313" key="4">
    <source>
        <dbReference type="EMBL" id="MDT2636548.1"/>
    </source>
</evidence>
<dbReference type="InterPro" id="IPR052366">
    <property type="entry name" value="GTP_Pyrophosphokinase"/>
</dbReference>
<dbReference type="PANTHER" id="PTHR47837">
    <property type="entry name" value="GTP PYROPHOSPHOKINASE YJBM"/>
    <property type="match status" value="1"/>
</dbReference>
<sequence>MVEYPIKQIVDILNKKESVTEHVMDVEVVELYQELEVYYRSALDKVETKLLIIDRELSSNSHQGRKNMIHQLQKRIKRFKSVVNKLNSKQLNFSKDTIINNIHDFAGLRVICSYSDDIYTLIDSLSHHPDIKILKIKNYLEQPKPSGYRSVHVLIEVPVYFLKETKQMTVEIQFRTIAMDFWASLEHSLRYKNDWKSPELSEKLQTIADNINDLENDMLTIRKAIDRLDD</sequence>
<dbReference type="CDD" id="cd05399">
    <property type="entry name" value="NT_Rel-Spo_like"/>
    <property type="match status" value="1"/>
</dbReference>
<evidence type="ECO:0000256" key="1">
    <source>
        <dbReference type="ARBA" id="ARBA00004976"/>
    </source>
</evidence>
<dbReference type="RefSeq" id="WP_311800549.1">
    <property type="nucleotide sequence ID" value="NZ_JARPYR010000011.1"/>
</dbReference>
<dbReference type="EMBL" id="JARPYR010000011">
    <property type="protein sequence ID" value="MDT2596762.1"/>
    <property type="molecule type" value="Genomic_DNA"/>
</dbReference>
<gene>
    <name evidence="4" type="ORF">P7D36_03330</name>
    <name evidence="3" type="ORF">P7D39_07080</name>
</gene>
<organism evidence="4 5">
    <name type="scientific">Enterococcus dongliensis</name>
    <dbReference type="NCBI Taxonomy" id="2559925"/>
    <lineage>
        <taxon>Bacteria</taxon>
        <taxon>Bacillati</taxon>
        <taxon>Bacillota</taxon>
        <taxon>Bacilli</taxon>
        <taxon>Lactobacillales</taxon>
        <taxon>Enterococcaceae</taxon>
        <taxon>Enterococcus</taxon>
    </lineage>
</organism>
<dbReference type="Proteomes" id="UP001256547">
    <property type="component" value="Unassembled WGS sequence"/>
</dbReference>
<name>A0AAW8TID8_9ENTE</name>
<dbReference type="AlphaFoldDB" id="A0AAW8TID8"/>
<dbReference type="EMBL" id="JARPYT010000003">
    <property type="protein sequence ID" value="MDT2636548.1"/>
    <property type="molecule type" value="Genomic_DNA"/>
</dbReference>
<evidence type="ECO:0000313" key="3">
    <source>
        <dbReference type="EMBL" id="MDT2596762.1"/>
    </source>
</evidence>
<proteinExistence type="predicted"/>
<keyword evidence="6" id="KW-1185">Reference proteome</keyword>
<comment type="pathway">
    <text evidence="1">Purine metabolism; ppGpp biosynthesis; ppGpp from GTP: step 1/2.</text>
</comment>
<dbReference type="InterPro" id="IPR007685">
    <property type="entry name" value="RelA_SpoT"/>
</dbReference>
<dbReference type="PANTHER" id="PTHR47837:SF2">
    <property type="entry name" value="GTP PYROPHOSPHOKINASE YWAC"/>
    <property type="match status" value="1"/>
</dbReference>
<dbReference type="Gene3D" id="1.10.287.860">
    <property type="entry name" value="Nucleotidyltransferase"/>
    <property type="match status" value="1"/>
</dbReference>
<dbReference type="InterPro" id="IPR043519">
    <property type="entry name" value="NT_sf"/>
</dbReference>
<protein>
    <submittedName>
        <fullName evidence="4">(P)ppGpp synthetase</fullName>
    </submittedName>
</protein>
<comment type="caution">
    <text evidence="4">The sequence shown here is derived from an EMBL/GenBank/DDBJ whole genome shotgun (WGS) entry which is preliminary data.</text>
</comment>
<dbReference type="Gene3D" id="3.30.460.10">
    <property type="entry name" value="Beta Polymerase, domain 2"/>
    <property type="match status" value="1"/>
</dbReference>
<dbReference type="SMART" id="SM00954">
    <property type="entry name" value="RelA_SpoT"/>
    <property type="match status" value="1"/>
</dbReference>
<reference evidence="4 6" key="1">
    <citation type="submission" date="2023-03" db="EMBL/GenBank/DDBJ databases">
        <authorList>
            <person name="Shen W."/>
            <person name="Cai J."/>
        </authorList>
    </citation>
    <scope>NUCLEOTIDE SEQUENCE</scope>
    <source>
        <strain evidence="4">P55-2</strain>
        <strain evidence="3 6">P72-2</strain>
    </source>
</reference>
<evidence type="ECO:0000313" key="6">
    <source>
        <dbReference type="Proteomes" id="UP001256547"/>
    </source>
</evidence>